<sequence>MGEKTVYVNRTERFSSNNFNQSPVRAMSTTQRSTALRSNSTPVDRNEAAPATETDSGVPDQALKPAATKPKRRSPVVPVILAALLAGGAWYGYGWWTDGRFMVSTEDAYIEGDIAIISPKVSGYVAKVNVASNQIVRAGDPLVTLDGGDYQIAYDQAVAGKQSSELAVSRIDAQIVGGQASVAQAKAQLGSLEAAMRGAGITEKRANELASKSVGTTADLDNAQVALDQARANLVAGQAAVASAEANLAILKAQRDEAINAVRVQDQVVAKARRDLDFTVLKAPYDGVVGNLSVQAGDLVSAGKRLAALVPTNELYIEANFKETQIADLVPGSKVSIHVDAYGDQPLEGTVTSIAPASGAIFSMLPAENATGNFTKVVQRVPVRIALPEDALAGGHLRAGLSVIVDVDTRTALEGRALAAK</sequence>
<keyword evidence="3" id="KW-0472">Membrane</keyword>
<keyword evidence="1" id="KW-0175">Coiled coil</keyword>
<organism evidence="5 6">
    <name type="scientific">Rhizobium rhizophilum</name>
    <dbReference type="NCBI Taxonomy" id="1850373"/>
    <lineage>
        <taxon>Bacteria</taxon>
        <taxon>Pseudomonadati</taxon>
        <taxon>Pseudomonadota</taxon>
        <taxon>Alphaproteobacteria</taxon>
        <taxon>Hyphomicrobiales</taxon>
        <taxon>Rhizobiaceae</taxon>
        <taxon>Rhizobium/Agrobacterium group</taxon>
        <taxon>Rhizobium</taxon>
    </lineage>
</organism>
<keyword evidence="3" id="KW-0812">Transmembrane</keyword>
<feature type="region of interest" description="Disordered" evidence="2">
    <location>
        <begin position="1"/>
        <end position="70"/>
    </location>
</feature>
<evidence type="ECO:0000259" key="4">
    <source>
        <dbReference type="Pfam" id="PF25917"/>
    </source>
</evidence>
<dbReference type="PANTHER" id="PTHR30386">
    <property type="entry name" value="MEMBRANE FUSION SUBUNIT OF EMRAB-TOLC MULTIDRUG EFFLUX PUMP"/>
    <property type="match status" value="1"/>
</dbReference>
<dbReference type="Gene3D" id="2.40.50.100">
    <property type="match status" value="1"/>
</dbReference>
<dbReference type="EMBL" id="STGT01000002">
    <property type="protein sequence ID" value="THV15850.1"/>
    <property type="molecule type" value="Genomic_DNA"/>
</dbReference>
<feature type="domain" description="Multidrug resistance protein MdtA-like barrel-sandwich hybrid" evidence="4">
    <location>
        <begin position="115"/>
        <end position="310"/>
    </location>
</feature>
<keyword evidence="3" id="KW-1133">Transmembrane helix</keyword>
<dbReference type="InterPro" id="IPR050739">
    <property type="entry name" value="MFP"/>
</dbReference>
<dbReference type="Proteomes" id="UP000309667">
    <property type="component" value="Unassembled WGS sequence"/>
</dbReference>
<name>A0ABY2QZN1_9HYPH</name>
<evidence type="ECO:0000256" key="1">
    <source>
        <dbReference type="SAM" id="Coils"/>
    </source>
</evidence>
<dbReference type="SUPFAM" id="SSF111369">
    <property type="entry name" value="HlyD-like secretion proteins"/>
    <property type="match status" value="2"/>
</dbReference>
<evidence type="ECO:0000313" key="5">
    <source>
        <dbReference type="EMBL" id="THV15850.1"/>
    </source>
</evidence>
<feature type="coiled-coil region" evidence="1">
    <location>
        <begin position="227"/>
        <end position="261"/>
    </location>
</feature>
<dbReference type="Gene3D" id="1.10.287.470">
    <property type="entry name" value="Helix hairpin bin"/>
    <property type="match status" value="1"/>
</dbReference>
<proteinExistence type="predicted"/>
<dbReference type="PANTHER" id="PTHR30386:SF24">
    <property type="entry name" value="MULTIDRUG RESISTANCE EFFLUX PUMP"/>
    <property type="match status" value="1"/>
</dbReference>
<evidence type="ECO:0000256" key="2">
    <source>
        <dbReference type="SAM" id="MobiDB-lite"/>
    </source>
</evidence>
<dbReference type="InterPro" id="IPR058625">
    <property type="entry name" value="MdtA-like_BSH"/>
</dbReference>
<evidence type="ECO:0000313" key="6">
    <source>
        <dbReference type="Proteomes" id="UP000309667"/>
    </source>
</evidence>
<feature type="compositionally biased region" description="Polar residues" evidence="2">
    <location>
        <begin position="14"/>
        <end position="43"/>
    </location>
</feature>
<accession>A0ABY2QZN1</accession>
<gene>
    <name evidence="5" type="ORF">E9677_07615</name>
</gene>
<dbReference type="Pfam" id="PF25917">
    <property type="entry name" value="BSH_RND"/>
    <property type="match status" value="1"/>
</dbReference>
<evidence type="ECO:0000256" key="3">
    <source>
        <dbReference type="SAM" id="Phobius"/>
    </source>
</evidence>
<dbReference type="Gene3D" id="2.40.30.170">
    <property type="match status" value="1"/>
</dbReference>
<reference evidence="5 6" key="1">
    <citation type="submission" date="2019-04" db="EMBL/GenBank/DDBJ databases">
        <title>Genome sequence of strain 7209-2.</title>
        <authorList>
            <person name="Gao J."/>
            <person name="Sun J."/>
        </authorList>
    </citation>
    <scope>NUCLEOTIDE SEQUENCE [LARGE SCALE GENOMIC DNA]</scope>
    <source>
        <strain evidence="5 6">7209-2</strain>
    </source>
</reference>
<protein>
    <submittedName>
        <fullName evidence="5">HlyD family secretion protein</fullName>
    </submittedName>
</protein>
<keyword evidence="6" id="KW-1185">Reference proteome</keyword>
<feature type="transmembrane region" description="Helical" evidence="3">
    <location>
        <begin position="76"/>
        <end position="96"/>
    </location>
</feature>
<comment type="caution">
    <text evidence="5">The sequence shown here is derived from an EMBL/GenBank/DDBJ whole genome shotgun (WGS) entry which is preliminary data.</text>
</comment>